<accession>A0A1H3HZP1</accession>
<reference evidence="2" key="1">
    <citation type="submission" date="2016-10" db="EMBL/GenBank/DDBJ databases">
        <authorList>
            <person name="Varghese N."/>
            <person name="Submissions S."/>
        </authorList>
    </citation>
    <scope>NUCLEOTIDE SEQUENCE [LARGE SCALE GENOMIC DNA]</scope>
    <source>
        <strain evidence="2">ANC 5109</strain>
    </source>
</reference>
<dbReference type="Proteomes" id="UP000199035">
    <property type="component" value="Unassembled WGS sequence"/>
</dbReference>
<sequence length="46" mass="5186">MKRSEIKRRPLSDIVIANLEVNVKEYRELDGSGGLYCFAQKSARGS</sequence>
<gene>
    <name evidence="1" type="ORF">SAMN05421643_105132</name>
</gene>
<keyword evidence="2" id="KW-1185">Reference proteome</keyword>
<organism evidence="1 2">
    <name type="scientific">Acinetobacter kyonggiensis</name>
    <dbReference type="NCBI Taxonomy" id="595670"/>
    <lineage>
        <taxon>Bacteria</taxon>
        <taxon>Pseudomonadati</taxon>
        <taxon>Pseudomonadota</taxon>
        <taxon>Gammaproteobacteria</taxon>
        <taxon>Moraxellales</taxon>
        <taxon>Moraxellaceae</taxon>
        <taxon>Acinetobacter</taxon>
    </lineage>
</organism>
<dbReference type="AlphaFoldDB" id="A0A1H3HZP1"/>
<dbReference type="EMBL" id="FNPK01000005">
    <property type="protein sequence ID" value="SDY20946.1"/>
    <property type="molecule type" value="Genomic_DNA"/>
</dbReference>
<evidence type="ECO:0000313" key="2">
    <source>
        <dbReference type="Proteomes" id="UP000199035"/>
    </source>
</evidence>
<proteinExistence type="predicted"/>
<protein>
    <submittedName>
        <fullName evidence="1">Uncharacterized protein</fullName>
    </submittedName>
</protein>
<name>A0A1H3HZP1_9GAMM</name>
<evidence type="ECO:0000313" key="1">
    <source>
        <dbReference type="EMBL" id="SDY20946.1"/>
    </source>
</evidence>